<evidence type="ECO:0000256" key="4">
    <source>
        <dbReference type="ARBA" id="ARBA00022968"/>
    </source>
</evidence>
<proteinExistence type="predicted"/>
<evidence type="ECO:0000313" key="8">
    <source>
        <dbReference type="EMBL" id="SUZ99951.1"/>
    </source>
</evidence>
<organism evidence="8">
    <name type="scientific">marine metagenome</name>
    <dbReference type="NCBI Taxonomy" id="408172"/>
    <lineage>
        <taxon>unclassified sequences</taxon>
        <taxon>metagenomes</taxon>
        <taxon>ecological metagenomes</taxon>
    </lineage>
</organism>
<evidence type="ECO:0000256" key="7">
    <source>
        <dbReference type="ARBA" id="ARBA00023136"/>
    </source>
</evidence>
<keyword evidence="6" id="KW-0333">Golgi apparatus</keyword>
<evidence type="ECO:0000256" key="6">
    <source>
        <dbReference type="ARBA" id="ARBA00023034"/>
    </source>
</evidence>
<keyword evidence="3" id="KW-0378">Hydrolase</keyword>
<sequence length="420" mass="47933">MRLNRRHFLAACLGAAAAHPVVAGGLRAGGAEADSFPWRAFGDLLRSRYRDLRRHFVFDYYPWYAAEPFRHWTQWHRSPPTDLAANTMPLLGAYDSRSQTVIEQHARWIAESGVGVINISWWGQGSFSDRAVPLIMDVMADHDIHVTFHLEPYSADRVSRFPDDVLYLLRQYGDKRRWDGFFLDERADGSQGPVFKLFRTTLPRQIENCRGALEAVPDYVPDGVWRREADRLRTAVRENFDHVTLLSDTWDAGRVEAAGLDGISVYDPAEEPNRWLDHALVASRAGMVYSFPVNPGLDEIERRVVEPGSCYSPRPFLPRGDGLVWSLAEDREAARGRADQRTTETLQANLLLQTHPWLGNVRRGFFLVHITSFNEWHEGHQYEPMKDYATLSPAERAVGYHNPADGAYRLRHLADLLGRL</sequence>
<gene>
    <name evidence="8" type="ORF">METZ01_LOCUS52805</name>
</gene>
<dbReference type="PANTHER" id="PTHR13572">
    <property type="entry name" value="ENDO-ALPHA-1,2-MANNOSIDASE"/>
    <property type="match status" value="1"/>
</dbReference>
<comment type="subcellular location">
    <subcellularLocation>
        <location evidence="1">Golgi apparatus membrane</location>
        <topology evidence="1">Single-pass type II membrane protein</topology>
    </subcellularLocation>
</comment>
<keyword evidence="4" id="KW-0735">Signal-anchor</keyword>
<dbReference type="AlphaFoldDB" id="A0A381S9G2"/>
<evidence type="ECO:0000256" key="1">
    <source>
        <dbReference type="ARBA" id="ARBA00004323"/>
    </source>
</evidence>
<keyword evidence="5" id="KW-1133">Transmembrane helix</keyword>
<dbReference type="Gene3D" id="3.20.20.80">
    <property type="entry name" value="Glycosidases"/>
    <property type="match status" value="1"/>
</dbReference>
<keyword evidence="7" id="KW-0472">Membrane</keyword>
<dbReference type="PROSITE" id="PS51318">
    <property type="entry name" value="TAT"/>
    <property type="match status" value="1"/>
</dbReference>
<keyword evidence="2" id="KW-0812">Transmembrane</keyword>
<dbReference type="InterPro" id="IPR006311">
    <property type="entry name" value="TAT_signal"/>
</dbReference>
<dbReference type="InterPro" id="IPR026071">
    <property type="entry name" value="Glyco_Hydrolase_99"/>
</dbReference>
<dbReference type="PANTHER" id="PTHR13572:SF4">
    <property type="entry name" value="RE57134P"/>
    <property type="match status" value="1"/>
</dbReference>
<dbReference type="GO" id="GO:0000139">
    <property type="term" value="C:Golgi membrane"/>
    <property type="evidence" value="ECO:0007669"/>
    <property type="project" value="UniProtKB-SubCell"/>
</dbReference>
<dbReference type="EMBL" id="UINC01002753">
    <property type="protein sequence ID" value="SUZ99951.1"/>
    <property type="molecule type" value="Genomic_DNA"/>
</dbReference>
<name>A0A381S9G2_9ZZZZ</name>
<accession>A0A381S9G2</accession>
<evidence type="ECO:0000256" key="2">
    <source>
        <dbReference type="ARBA" id="ARBA00022692"/>
    </source>
</evidence>
<protein>
    <submittedName>
        <fullName evidence="8">Uncharacterized protein</fullName>
    </submittedName>
</protein>
<reference evidence="8" key="1">
    <citation type="submission" date="2018-05" db="EMBL/GenBank/DDBJ databases">
        <authorList>
            <person name="Lanie J.A."/>
            <person name="Ng W.-L."/>
            <person name="Kazmierczak K.M."/>
            <person name="Andrzejewski T.M."/>
            <person name="Davidsen T.M."/>
            <person name="Wayne K.J."/>
            <person name="Tettelin H."/>
            <person name="Glass J.I."/>
            <person name="Rusch D."/>
            <person name="Podicherti R."/>
            <person name="Tsui H.-C.T."/>
            <person name="Winkler M.E."/>
        </authorList>
    </citation>
    <scope>NUCLEOTIDE SEQUENCE</scope>
</reference>
<evidence type="ECO:0000256" key="5">
    <source>
        <dbReference type="ARBA" id="ARBA00022989"/>
    </source>
</evidence>
<dbReference type="GO" id="GO:0004559">
    <property type="term" value="F:alpha-mannosidase activity"/>
    <property type="evidence" value="ECO:0007669"/>
    <property type="project" value="TreeGrafter"/>
</dbReference>
<evidence type="ECO:0000256" key="3">
    <source>
        <dbReference type="ARBA" id="ARBA00022801"/>
    </source>
</evidence>
<dbReference type="Pfam" id="PF16317">
    <property type="entry name" value="Glyco_hydro_99"/>
    <property type="match status" value="1"/>
</dbReference>